<dbReference type="GO" id="GO:0030632">
    <property type="term" value="P:D-alanine biosynthetic process"/>
    <property type="evidence" value="ECO:0007669"/>
    <property type="project" value="UniProtKB-UniRule"/>
</dbReference>
<dbReference type="InterPro" id="IPR011079">
    <property type="entry name" value="Ala_racemase_C"/>
</dbReference>
<dbReference type="CDD" id="cd06827">
    <property type="entry name" value="PLPDE_III_AR_proteobact"/>
    <property type="match status" value="1"/>
</dbReference>
<dbReference type="PANTHER" id="PTHR30511">
    <property type="entry name" value="ALANINE RACEMASE"/>
    <property type="match status" value="1"/>
</dbReference>
<protein>
    <recommendedName>
        <fullName evidence="5">Alanine racemase</fullName>
        <ecNumber evidence="5">5.1.1.1</ecNumber>
    </recommendedName>
</protein>
<dbReference type="PANTHER" id="PTHR30511:SF0">
    <property type="entry name" value="ALANINE RACEMASE, CATABOLIC-RELATED"/>
    <property type="match status" value="1"/>
</dbReference>
<dbReference type="Gene3D" id="3.20.20.10">
    <property type="entry name" value="Alanine racemase"/>
    <property type="match status" value="1"/>
</dbReference>
<dbReference type="GO" id="GO:0008784">
    <property type="term" value="F:alanine racemase activity"/>
    <property type="evidence" value="ECO:0007669"/>
    <property type="project" value="UniProtKB-UniRule"/>
</dbReference>
<dbReference type="InterPro" id="IPR029066">
    <property type="entry name" value="PLP-binding_barrel"/>
</dbReference>
<evidence type="ECO:0000313" key="9">
    <source>
        <dbReference type="EMBL" id="WBE25939.1"/>
    </source>
</evidence>
<evidence type="ECO:0000256" key="5">
    <source>
        <dbReference type="HAMAP-Rule" id="MF_01201"/>
    </source>
</evidence>
<dbReference type="KEGG" id="dce:O6P33_03615"/>
<dbReference type="PRINTS" id="PR00992">
    <property type="entry name" value="ALARACEMASE"/>
</dbReference>
<name>A0AAE9VQJ2_9GAMM</name>
<dbReference type="GO" id="GO:0005829">
    <property type="term" value="C:cytosol"/>
    <property type="evidence" value="ECO:0007669"/>
    <property type="project" value="TreeGrafter"/>
</dbReference>
<keyword evidence="10" id="KW-1185">Reference proteome</keyword>
<evidence type="ECO:0000256" key="1">
    <source>
        <dbReference type="ARBA" id="ARBA00000316"/>
    </source>
</evidence>
<feature type="modified residue" description="N6-(pyridoxal phosphate)lysine" evidence="5 6">
    <location>
        <position position="33"/>
    </location>
</feature>
<evidence type="ECO:0000313" key="10">
    <source>
        <dbReference type="Proteomes" id="UP001212189"/>
    </source>
</evidence>
<dbReference type="RefSeq" id="WP_269818883.1">
    <property type="nucleotide sequence ID" value="NZ_CP114976.1"/>
</dbReference>
<dbReference type="SMART" id="SM01005">
    <property type="entry name" value="Ala_racemase_C"/>
    <property type="match status" value="1"/>
</dbReference>
<dbReference type="SUPFAM" id="SSF51419">
    <property type="entry name" value="PLP-binding barrel"/>
    <property type="match status" value="1"/>
</dbReference>
<evidence type="ECO:0000259" key="8">
    <source>
        <dbReference type="SMART" id="SM01005"/>
    </source>
</evidence>
<gene>
    <name evidence="9" type="primary">alr</name>
    <name evidence="9" type="ORF">O6P33_03615</name>
</gene>
<reference evidence="9 10" key="1">
    <citation type="submission" date="2022-12" db="EMBL/GenBank/DDBJ databases">
        <title>Coexistence and Characterization of a Novel Tigecycline Resistance gene tet(X) variant and blaNDM-1 in a Pseudomonas caeni Isolate of Chicken Origin.</title>
        <authorList>
            <person name="Lu X."/>
            <person name="Zhang L."/>
            <person name="Li R."/>
            <person name="Wang Z."/>
        </authorList>
    </citation>
    <scope>NUCLEOTIDE SEQUENCE [LARGE SCALE GENOMIC DNA]</scope>
    <source>
        <strain evidence="9 10">CE14</strain>
    </source>
</reference>
<dbReference type="EC" id="5.1.1.1" evidence="5"/>
<comment type="catalytic activity">
    <reaction evidence="1 5">
        <text>L-alanine = D-alanine</text>
        <dbReference type="Rhea" id="RHEA:20249"/>
        <dbReference type="ChEBI" id="CHEBI:57416"/>
        <dbReference type="ChEBI" id="CHEBI:57972"/>
        <dbReference type="EC" id="5.1.1.1"/>
    </reaction>
</comment>
<dbReference type="NCBIfam" id="TIGR00492">
    <property type="entry name" value="alr"/>
    <property type="match status" value="1"/>
</dbReference>
<dbReference type="EMBL" id="CP114976">
    <property type="protein sequence ID" value="WBE25939.1"/>
    <property type="molecule type" value="Genomic_DNA"/>
</dbReference>
<feature type="binding site" evidence="5 7">
    <location>
        <position position="301"/>
    </location>
    <ligand>
        <name>substrate</name>
    </ligand>
</feature>
<dbReference type="AlphaFoldDB" id="A0AAE9VQJ2"/>
<evidence type="ECO:0000256" key="2">
    <source>
        <dbReference type="ARBA" id="ARBA00001933"/>
    </source>
</evidence>
<keyword evidence="4 5" id="KW-0413">Isomerase</keyword>
<dbReference type="Gene3D" id="2.40.37.10">
    <property type="entry name" value="Lyase, Ornithine Decarboxylase, Chain A, domain 1"/>
    <property type="match status" value="1"/>
</dbReference>
<evidence type="ECO:0000256" key="7">
    <source>
        <dbReference type="PIRSR" id="PIRSR600821-52"/>
    </source>
</evidence>
<dbReference type="Pfam" id="PF01168">
    <property type="entry name" value="Ala_racemase_N"/>
    <property type="match status" value="1"/>
</dbReference>
<comment type="cofactor">
    <cofactor evidence="2 5 6">
        <name>pyridoxal 5'-phosphate</name>
        <dbReference type="ChEBI" id="CHEBI:597326"/>
    </cofactor>
</comment>
<evidence type="ECO:0000256" key="4">
    <source>
        <dbReference type="ARBA" id="ARBA00023235"/>
    </source>
</evidence>
<dbReference type="SUPFAM" id="SSF50621">
    <property type="entry name" value="Alanine racemase C-terminal domain-like"/>
    <property type="match status" value="1"/>
</dbReference>
<feature type="active site" description="Proton acceptor; specific for D-alanine" evidence="5">
    <location>
        <position position="33"/>
    </location>
</feature>
<evidence type="ECO:0000256" key="6">
    <source>
        <dbReference type="PIRSR" id="PIRSR600821-50"/>
    </source>
</evidence>
<comment type="pathway">
    <text evidence="5">Amino-acid biosynthesis; D-alanine biosynthesis; D-alanine from L-alanine: step 1/1.</text>
</comment>
<comment type="function">
    <text evidence="5">Catalyzes the interconversion of L-alanine and D-alanine. May also act on other amino acids.</text>
</comment>
<dbReference type="InterPro" id="IPR009006">
    <property type="entry name" value="Ala_racemase/Decarboxylase_C"/>
</dbReference>
<dbReference type="InterPro" id="IPR001608">
    <property type="entry name" value="Ala_racemase_N"/>
</dbReference>
<dbReference type="HAMAP" id="MF_01201">
    <property type="entry name" value="Ala_racemase"/>
    <property type="match status" value="1"/>
</dbReference>
<proteinExistence type="inferred from homology"/>
<dbReference type="FunFam" id="3.20.20.10:FF:000002">
    <property type="entry name" value="Alanine racemase"/>
    <property type="match status" value="1"/>
</dbReference>
<comment type="similarity">
    <text evidence="5">Belongs to the alanine racemase family.</text>
</comment>
<dbReference type="InterPro" id="IPR000821">
    <property type="entry name" value="Ala_racemase"/>
</dbReference>
<accession>A0AAE9VQJ2</accession>
<dbReference type="InterPro" id="IPR020622">
    <property type="entry name" value="Ala_racemase_pyridoxalP-BS"/>
</dbReference>
<feature type="domain" description="Alanine racemase C-terminal" evidence="8">
    <location>
        <begin position="232"/>
        <end position="355"/>
    </location>
</feature>
<dbReference type="Proteomes" id="UP001212189">
    <property type="component" value="Chromosome"/>
</dbReference>
<evidence type="ECO:0000256" key="3">
    <source>
        <dbReference type="ARBA" id="ARBA00022898"/>
    </source>
</evidence>
<keyword evidence="3 5" id="KW-0663">Pyridoxal phosphate</keyword>
<dbReference type="GO" id="GO:0030170">
    <property type="term" value="F:pyridoxal phosphate binding"/>
    <property type="evidence" value="ECO:0007669"/>
    <property type="project" value="UniProtKB-UniRule"/>
</dbReference>
<feature type="binding site" evidence="5 7">
    <location>
        <position position="129"/>
    </location>
    <ligand>
        <name>substrate</name>
    </ligand>
</feature>
<sequence>MRPARALINLPALRHNYQLARQLCADKALAVVKADAYGHGAVACAQALHDLADGYAVACLEEALQLRAAGITLPILLLEGFFAADELEQIVEHNLWCVVHADWQLDAIERQSLARPLTVWLKMDSGMHRVGFFPGEYRAVWQRLQACENVAAVVLMTHFARADELQSSATREQYQLFSAATAGMQNLISVGNSPALLAWPEIRSDWSRPGIILYGSQPVAMANPGVGEFQPVMTLQSKIIAVRELPAGEAVGYGAQFIAQQPVRVGIVAIGYADGYPRHAPTGTPVAVDGQLSQLLGRVSMDMLAVDLTGLVEAGVGSTVELWGSTVSIDQVAACAGTISYELLCNVKRVRYEYLPV</sequence>
<organism evidence="9 10">
    <name type="scientific">Denitrificimonas caeni</name>
    <dbReference type="NCBI Taxonomy" id="521720"/>
    <lineage>
        <taxon>Bacteria</taxon>
        <taxon>Pseudomonadati</taxon>
        <taxon>Pseudomonadota</taxon>
        <taxon>Gammaproteobacteria</taxon>
        <taxon>Pseudomonadales</taxon>
        <taxon>Pseudomonadaceae</taxon>
        <taxon>Denitrificimonas</taxon>
    </lineage>
</organism>
<dbReference type="PROSITE" id="PS00395">
    <property type="entry name" value="ALANINE_RACEMASE"/>
    <property type="match status" value="1"/>
</dbReference>
<feature type="active site" description="Proton acceptor; specific for L-alanine" evidence="5">
    <location>
        <position position="253"/>
    </location>
</feature>
<dbReference type="Pfam" id="PF00842">
    <property type="entry name" value="Ala_racemase_C"/>
    <property type="match status" value="1"/>
</dbReference>